<sequence>MMRQDGVMQAHTPTDVIFIGGRSGVGKSSLAAEAHQMLARADVRHAVIEGDNLDQAYPEPWRAGVDLAEQNLAAMWKNYRAAGYSRLIFTNTVSVLRVRELAAALGTEVQPFTVLLTATDATAAHRLAQREVGTALKQHIDRSNAAARKLDAAPDTVLRITSDGRSVSDVAREVLARAGWLCLRKLA</sequence>
<dbReference type="SUPFAM" id="SSF52540">
    <property type="entry name" value="P-loop containing nucleoside triphosphate hydrolases"/>
    <property type="match status" value="1"/>
</dbReference>
<reference evidence="2" key="1">
    <citation type="journal article" date="2019" name="Int. J. Syst. Evol. Microbiol.">
        <title>The Global Catalogue of Microorganisms (GCM) 10K type strain sequencing project: providing services to taxonomists for standard genome sequencing and annotation.</title>
        <authorList>
            <consortium name="The Broad Institute Genomics Platform"/>
            <consortium name="The Broad Institute Genome Sequencing Center for Infectious Disease"/>
            <person name="Wu L."/>
            <person name="Ma J."/>
        </authorList>
    </citation>
    <scope>NUCLEOTIDE SEQUENCE [LARGE SCALE GENOMIC DNA]</scope>
    <source>
        <strain evidence="2">JCM 17130</strain>
    </source>
</reference>
<dbReference type="InterPro" id="IPR027417">
    <property type="entry name" value="P-loop_NTPase"/>
</dbReference>
<proteinExistence type="predicted"/>
<name>A0ABW4L6K6_9MICO</name>
<comment type="caution">
    <text evidence="1">The sequence shown here is derived from an EMBL/GenBank/DDBJ whole genome shotgun (WGS) entry which is preliminary data.</text>
</comment>
<dbReference type="EMBL" id="JBHUEE010000006">
    <property type="protein sequence ID" value="MFD1718552.1"/>
    <property type="molecule type" value="Genomic_DNA"/>
</dbReference>
<dbReference type="RefSeq" id="WP_388007071.1">
    <property type="nucleotide sequence ID" value="NZ_JBHUEE010000006.1"/>
</dbReference>
<gene>
    <name evidence="1" type="ORF">ACFSE6_11960</name>
</gene>
<protein>
    <submittedName>
        <fullName evidence="1">AAA family ATPase</fullName>
    </submittedName>
</protein>
<evidence type="ECO:0000313" key="1">
    <source>
        <dbReference type="EMBL" id="MFD1718552.1"/>
    </source>
</evidence>
<evidence type="ECO:0000313" key="2">
    <source>
        <dbReference type="Proteomes" id="UP001597277"/>
    </source>
</evidence>
<keyword evidence="2" id="KW-1185">Reference proteome</keyword>
<accession>A0ABW4L6K6</accession>
<dbReference type="Gene3D" id="3.40.50.300">
    <property type="entry name" value="P-loop containing nucleotide triphosphate hydrolases"/>
    <property type="match status" value="1"/>
</dbReference>
<organism evidence="1 2">
    <name type="scientific">Georgenia deserti</name>
    <dbReference type="NCBI Taxonomy" id="2093781"/>
    <lineage>
        <taxon>Bacteria</taxon>
        <taxon>Bacillati</taxon>
        <taxon>Actinomycetota</taxon>
        <taxon>Actinomycetes</taxon>
        <taxon>Micrococcales</taxon>
        <taxon>Bogoriellaceae</taxon>
        <taxon>Georgenia</taxon>
    </lineage>
</organism>
<dbReference type="Pfam" id="PF13671">
    <property type="entry name" value="AAA_33"/>
    <property type="match status" value="1"/>
</dbReference>
<dbReference type="Proteomes" id="UP001597277">
    <property type="component" value="Unassembled WGS sequence"/>
</dbReference>